<dbReference type="OrthoDB" id="886726at2"/>
<comment type="caution">
    <text evidence="1">The sequence shown here is derived from an EMBL/GenBank/DDBJ whole genome shotgun (WGS) entry which is preliminary data.</text>
</comment>
<accession>A0A2T7BC89</accession>
<protein>
    <recommendedName>
        <fullName evidence="3">Zf-HC2 domain-containing protein</fullName>
    </recommendedName>
</protein>
<gene>
    <name evidence="1" type="ORF">DCC81_19945</name>
</gene>
<sequence>MKQLLFRLTFSCREATMIMEQKLSTGISRKMALKLRVHNAVCRYCRYYEKQSKRLDQLLRRFSQGSSPQITDTEKLKTNIVRRLKDL</sequence>
<dbReference type="RefSeq" id="WP_108688453.1">
    <property type="nucleotide sequence ID" value="NZ_QCYK01000003.1"/>
</dbReference>
<reference evidence="1 2" key="1">
    <citation type="submission" date="2018-04" db="EMBL/GenBank/DDBJ databases">
        <title>Chitinophaga fuyangensis sp. nov., isolated from soil in a chemical factory.</title>
        <authorList>
            <person name="Chen K."/>
        </authorList>
    </citation>
    <scope>NUCLEOTIDE SEQUENCE [LARGE SCALE GENOMIC DNA]</scope>
    <source>
        <strain evidence="1 2">LY-1</strain>
    </source>
</reference>
<proteinExistence type="predicted"/>
<keyword evidence="2" id="KW-1185">Reference proteome</keyword>
<evidence type="ECO:0008006" key="3">
    <source>
        <dbReference type="Google" id="ProtNLM"/>
    </source>
</evidence>
<evidence type="ECO:0000313" key="2">
    <source>
        <dbReference type="Proteomes" id="UP000244450"/>
    </source>
</evidence>
<dbReference type="AlphaFoldDB" id="A0A2T7BC89"/>
<organism evidence="1 2">
    <name type="scientific">Chitinophaga parva</name>
    <dbReference type="NCBI Taxonomy" id="2169414"/>
    <lineage>
        <taxon>Bacteria</taxon>
        <taxon>Pseudomonadati</taxon>
        <taxon>Bacteroidota</taxon>
        <taxon>Chitinophagia</taxon>
        <taxon>Chitinophagales</taxon>
        <taxon>Chitinophagaceae</taxon>
        <taxon>Chitinophaga</taxon>
    </lineage>
</organism>
<dbReference type="Proteomes" id="UP000244450">
    <property type="component" value="Unassembled WGS sequence"/>
</dbReference>
<evidence type="ECO:0000313" key="1">
    <source>
        <dbReference type="EMBL" id="PUZ22708.1"/>
    </source>
</evidence>
<name>A0A2T7BC89_9BACT</name>
<dbReference type="EMBL" id="QCYK01000003">
    <property type="protein sequence ID" value="PUZ22708.1"/>
    <property type="molecule type" value="Genomic_DNA"/>
</dbReference>